<feature type="region of interest" description="Disordered" evidence="2">
    <location>
        <begin position="245"/>
        <end position="281"/>
    </location>
</feature>
<evidence type="ECO:0000256" key="2">
    <source>
        <dbReference type="SAM" id="MobiDB-lite"/>
    </source>
</evidence>
<evidence type="ECO:0000256" key="1">
    <source>
        <dbReference type="SAM" id="Coils"/>
    </source>
</evidence>
<feature type="chain" id="PRO_5022986079" evidence="3">
    <location>
        <begin position="32"/>
        <end position="300"/>
    </location>
</feature>
<accession>A0A5B8MHV6</accession>
<proteinExistence type="predicted"/>
<evidence type="ECO:0000313" key="4">
    <source>
        <dbReference type="EMBL" id="QDZ18952.1"/>
    </source>
</evidence>
<keyword evidence="3" id="KW-0732">Signal</keyword>
<organism evidence="4 5">
    <name type="scientific">Chloropicon primus</name>
    <dbReference type="NCBI Taxonomy" id="1764295"/>
    <lineage>
        <taxon>Eukaryota</taxon>
        <taxon>Viridiplantae</taxon>
        <taxon>Chlorophyta</taxon>
        <taxon>Chloropicophyceae</taxon>
        <taxon>Chloropicales</taxon>
        <taxon>Chloropicaceae</taxon>
        <taxon>Chloropicon</taxon>
    </lineage>
</organism>
<protein>
    <submittedName>
        <fullName evidence="4">Uncharacterized protein</fullName>
    </submittedName>
</protein>
<feature type="signal peptide" evidence="3">
    <location>
        <begin position="1"/>
        <end position="31"/>
    </location>
</feature>
<name>A0A5B8MHV6_9CHLO</name>
<dbReference type="AlphaFoldDB" id="A0A5B8MHV6"/>
<dbReference type="EMBL" id="CP031035">
    <property type="protein sequence ID" value="QDZ18952.1"/>
    <property type="molecule type" value="Genomic_DNA"/>
</dbReference>
<reference evidence="4 5" key="1">
    <citation type="submission" date="2018-07" db="EMBL/GenBank/DDBJ databases">
        <title>The complete nuclear genome of the prasinophyte Chloropicon primus (CCMP1205).</title>
        <authorList>
            <person name="Pombert J.-F."/>
            <person name="Otis C."/>
            <person name="Turmel M."/>
            <person name="Lemieux C."/>
        </authorList>
    </citation>
    <scope>NUCLEOTIDE SEQUENCE [LARGE SCALE GENOMIC DNA]</scope>
    <source>
        <strain evidence="4 5">CCMP1205</strain>
    </source>
</reference>
<feature type="coiled-coil region" evidence="1">
    <location>
        <begin position="185"/>
        <end position="213"/>
    </location>
</feature>
<dbReference type="Proteomes" id="UP000316726">
    <property type="component" value="Chromosome 2"/>
</dbReference>
<sequence>MGKTGDHAPSGLAVCFVACLLLATAGGVAEGRKVGTASKVVLTHTRRLEGMDDLGGVELKQERMRMDLQEDLDTMRVERKAMARSGKKAELVADEAEEIADKWRDIQIALLELYNVEPQTTPDDDDFYNKKVEEVRNHLASIYETAKEAAVKMEESSTLANEAADAFVDSDIKTEEGDLGVVAEVEDVEQEVAETAQKAAEEGEEIVEEANEIAESAETVGDQLDDLIAEIEGGDEDKIKDSLESMQQTVEEETEMAEQLEDDASHVASEAEQASIRAESEKQNIIREASYLGVDLETKG</sequence>
<evidence type="ECO:0000313" key="5">
    <source>
        <dbReference type="Proteomes" id="UP000316726"/>
    </source>
</evidence>
<keyword evidence="1" id="KW-0175">Coiled coil</keyword>
<feature type="compositionally biased region" description="Acidic residues" evidence="2">
    <location>
        <begin position="250"/>
        <end position="262"/>
    </location>
</feature>
<keyword evidence="5" id="KW-1185">Reference proteome</keyword>
<gene>
    <name evidence="4" type="ORF">A3770_02p14700</name>
</gene>
<evidence type="ECO:0000256" key="3">
    <source>
        <dbReference type="SAM" id="SignalP"/>
    </source>
</evidence>